<evidence type="ECO:0000313" key="7">
    <source>
        <dbReference type="Proteomes" id="UP001367676"/>
    </source>
</evidence>
<gene>
    <name evidence="6" type="ORF">V9T40_000072</name>
</gene>
<dbReference type="GO" id="GO:0006508">
    <property type="term" value="P:proteolysis"/>
    <property type="evidence" value="ECO:0007669"/>
    <property type="project" value="UniProtKB-KW"/>
</dbReference>
<dbReference type="Pfam" id="PF00112">
    <property type="entry name" value="Peptidase_C1"/>
    <property type="match status" value="1"/>
</dbReference>
<comment type="similarity">
    <text evidence="1">Belongs to the peptidase C1 family.</text>
</comment>
<evidence type="ECO:0000256" key="1">
    <source>
        <dbReference type="ARBA" id="ARBA00008455"/>
    </source>
</evidence>
<organism evidence="6 7">
    <name type="scientific">Parthenolecanium corni</name>
    <dbReference type="NCBI Taxonomy" id="536013"/>
    <lineage>
        <taxon>Eukaryota</taxon>
        <taxon>Metazoa</taxon>
        <taxon>Ecdysozoa</taxon>
        <taxon>Arthropoda</taxon>
        <taxon>Hexapoda</taxon>
        <taxon>Insecta</taxon>
        <taxon>Pterygota</taxon>
        <taxon>Neoptera</taxon>
        <taxon>Paraneoptera</taxon>
        <taxon>Hemiptera</taxon>
        <taxon>Sternorrhyncha</taxon>
        <taxon>Coccoidea</taxon>
        <taxon>Coccidae</taxon>
        <taxon>Parthenolecanium</taxon>
    </lineage>
</organism>
<protein>
    <recommendedName>
        <fullName evidence="5">Peptidase C1A papain C-terminal domain-containing protein</fullName>
    </recommendedName>
</protein>
<dbReference type="PROSITE" id="PS00139">
    <property type="entry name" value="THIOL_PROTEASE_CYS"/>
    <property type="match status" value="1"/>
</dbReference>
<dbReference type="Gene3D" id="3.90.70.10">
    <property type="entry name" value="Cysteine proteinases"/>
    <property type="match status" value="1"/>
</dbReference>
<dbReference type="InterPro" id="IPR013128">
    <property type="entry name" value="Peptidase_C1A"/>
</dbReference>
<dbReference type="SMART" id="SM00645">
    <property type="entry name" value="Pept_C1"/>
    <property type="match status" value="1"/>
</dbReference>
<dbReference type="PANTHER" id="PTHR12411">
    <property type="entry name" value="CYSTEINE PROTEASE FAMILY C1-RELATED"/>
    <property type="match status" value="1"/>
</dbReference>
<dbReference type="EMBL" id="JBBCAQ010000028">
    <property type="protein sequence ID" value="KAK7585893.1"/>
    <property type="molecule type" value="Genomic_DNA"/>
</dbReference>
<keyword evidence="7" id="KW-1185">Reference proteome</keyword>
<evidence type="ECO:0000256" key="4">
    <source>
        <dbReference type="ARBA" id="ARBA00022807"/>
    </source>
</evidence>
<dbReference type="InterPro" id="IPR000668">
    <property type="entry name" value="Peptidase_C1A_C"/>
</dbReference>
<dbReference type="Proteomes" id="UP001367676">
    <property type="component" value="Unassembled WGS sequence"/>
</dbReference>
<dbReference type="GO" id="GO:0008234">
    <property type="term" value="F:cysteine-type peptidase activity"/>
    <property type="evidence" value="ECO:0007669"/>
    <property type="project" value="UniProtKB-KW"/>
</dbReference>
<keyword evidence="4" id="KW-0788">Thiol protease</keyword>
<dbReference type="InterPro" id="IPR000169">
    <property type="entry name" value="Pept_cys_AS"/>
</dbReference>
<keyword evidence="3" id="KW-0378">Hydrolase</keyword>
<keyword evidence="2" id="KW-0645">Protease</keyword>
<proteinExistence type="inferred from homology"/>
<dbReference type="CDD" id="cd02620">
    <property type="entry name" value="Peptidase_C1A_CathepsinB"/>
    <property type="match status" value="1"/>
</dbReference>
<comment type="caution">
    <text evidence="6">The sequence shown here is derived from an EMBL/GenBank/DDBJ whole genome shotgun (WGS) entry which is preliminary data.</text>
</comment>
<evidence type="ECO:0000313" key="6">
    <source>
        <dbReference type="EMBL" id="KAK7585893.1"/>
    </source>
</evidence>
<dbReference type="PRINTS" id="PR00705">
    <property type="entry name" value="PAPAIN"/>
</dbReference>
<dbReference type="AlphaFoldDB" id="A0AAN9TUW3"/>
<accession>A0AAN9TUW3</accession>
<evidence type="ECO:0000259" key="5">
    <source>
        <dbReference type="SMART" id="SM00645"/>
    </source>
</evidence>
<evidence type="ECO:0000256" key="3">
    <source>
        <dbReference type="ARBA" id="ARBA00022801"/>
    </source>
</evidence>
<dbReference type="InterPro" id="IPR038765">
    <property type="entry name" value="Papain-like_cys_pep_sf"/>
</dbReference>
<reference evidence="6 7" key="1">
    <citation type="submission" date="2024-03" db="EMBL/GenBank/DDBJ databases">
        <title>Adaptation during the transition from Ophiocordyceps entomopathogen to insect associate is accompanied by gene loss and intensified selection.</title>
        <authorList>
            <person name="Ward C.M."/>
            <person name="Onetto C.A."/>
            <person name="Borneman A.R."/>
        </authorList>
    </citation>
    <scope>NUCLEOTIDE SEQUENCE [LARGE SCALE GENOMIC DNA]</scope>
    <source>
        <strain evidence="6">AWRI1</strain>
        <tissue evidence="6">Single Adult Female</tissue>
    </source>
</reference>
<sequence length="520" mass="59284">MAWNRDAIPAAVAKCIDFSWQAEKLSVLKTLWHPNPGATKQKWVPQEHPIRKLGVTITLNKNIRKQHDQPINEPQTDIPIKTYRDMAVQTESTIETIDLTYEVENEPENEIEFSEISDEEMVYPTTRCADLLSPENALELVVPDVRVPGFYAQKAYFDAHCDVSYTRRIKLYVIASVSLENVVVQHTFCKKDRIINAQKLVRLINSDPNSMWKADAYGMKKLNIDRISRTHLGLKSDLENNFAQAELNTKGVPDGKPEEDNLPSSFSWTNPKNTRCPISHIRYQGNCGSCWAVSAAAAFGDRICIQSNSKRMVNISANYITACNDQNHGCNGGYMEFVYEFLKSGVITGGDYESDEGCQPYEIKPCTRQIYMPCDYSTAITPKCRKRVCTNDWYGSKKETETNTFYAKSWKLIVGNALTASEYYIRKDVYENGPLTISFLIYEDFLFYKSGIYNPRQDQELLSGHAARLIGWGEENGIKYWQIANSWGTTWGENGFFRMIRGINACRCESRAFSVMPDLK</sequence>
<evidence type="ECO:0000256" key="2">
    <source>
        <dbReference type="ARBA" id="ARBA00022670"/>
    </source>
</evidence>
<dbReference type="SUPFAM" id="SSF54001">
    <property type="entry name" value="Cysteine proteinases"/>
    <property type="match status" value="1"/>
</dbReference>
<name>A0AAN9TUW3_9HEMI</name>
<feature type="domain" description="Peptidase C1A papain C-terminal" evidence="5">
    <location>
        <begin position="262"/>
        <end position="516"/>
    </location>
</feature>